<evidence type="ECO:0000259" key="7">
    <source>
        <dbReference type="PROSITE" id="PS51667"/>
    </source>
</evidence>
<dbReference type="PROSITE" id="PS51667">
    <property type="entry name" value="WRC"/>
    <property type="match status" value="1"/>
</dbReference>
<dbReference type="SMART" id="SM00951">
    <property type="entry name" value="QLQ"/>
    <property type="match status" value="1"/>
</dbReference>
<keyword evidence="5" id="KW-0010">Activator</keyword>
<dbReference type="Pfam" id="PF08879">
    <property type="entry name" value="WRC"/>
    <property type="match status" value="1"/>
</dbReference>
<evidence type="ECO:0000256" key="5">
    <source>
        <dbReference type="RuleBase" id="RU367127"/>
    </source>
</evidence>
<evidence type="ECO:0000256" key="3">
    <source>
        <dbReference type="ARBA" id="ARBA00023242"/>
    </source>
</evidence>
<reference evidence="8" key="1">
    <citation type="submission" date="2022-10" db="EMBL/GenBank/DDBJ databases">
        <authorList>
            <person name="Hyden B.L."/>
            <person name="Feng K."/>
            <person name="Yates T."/>
            <person name="Jawdy S."/>
            <person name="Smart L.B."/>
            <person name="Muchero W."/>
        </authorList>
    </citation>
    <scope>NUCLEOTIDE SEQUENCE</scope>
    <source>
        <tissue evidence="8">Shoot tip</tissue>
    </source>
</reference>
<keyword evidence="3 5" id="KW-0539">Nucleus</keyword>
<comment type="similarity">
    <text evidence="2 5">Belongs to the GRF family.</text>
</comment>
<keyword evidence="9" id="KW-1185">Reference proteome</keyword>
<evidence type="ECO:0000256" key="4">
    <source>
        <dbReference type="PROSITE-ProRule" id="PRU01002"/>
    </source>
</evidence>
<comment type="caution">
    <text evidence="8">The sequence shown here is derived from an EMBL/GenBank/DDBJ whole genome shotgun (WGS) entry which is preliminary data.</text>
</comment>
<comment type="function">
    <text evidence="5">Transcription activator.</text>
</comment>
<protein>
    <recommendedName>
        <fullName evidence="5">Growth-regulating factor</fullName>
    </recommendedName>
</protein>
<accession>A0ABQ9BZ71</accession>
<comment type="domain">
    <text evidence="5">The QLQ domain and WRC domain may be involved in protein-protein interaction and DNA-binding, respectively.</text>
</comment>
<evidence type="ECO:0000313" key="9">
    <source>
        <dbReference type="Proteomes" id="UP001141253"/>
    </source>
</evidence>
<dbReference type="PROSITE" id="PS51666">
    <property type="entry name" value="QLQ"/>
    <property type="match status" value="1"/>
</dbReference>
<evidence type="ECO:0000259" key="6">
    <source>
        <dbReference type="PROSITE" id="PS51666"/>
    </source>
</evidence>
<comment type="caution">
    <text evidence="4">Lacks conserved residue(s) required for the propagation of feature annotation.</text>
</comment>
<reference evidence="8" key="2">
    <citation type="journal article" date="2023" name="Int. J. Mol. Sci.">
        <title>De Novo Assembly and Annotation of 11 Diverse Shrub Willow (Salix) Genomes Reveals Novel Gene Organization in Sex-Linked Regions.</title>
        <authorList>
            <person name="Hyden B."/>
            <person name="Feng K."/>
            <person name="Yates T.B."/>
            <person name="Jawdy S."/>
            <person name="Cereghino C."/>
            <person name="Smart L.B."/>
            <person name="Muchero W."/>
        </authorList>
    </citation>
    <scope>NUCLEOTIDE SEQUENCE</scope>
    <source>
        <tissue evidence="8">Shoot tip</tissue>
    </source>
</reference>
<keyword evidence="5" id="KW-0805">Transcription regulation</keyword>
<feature type="domain" description="WRC" evidence="7">
    <location>
        <begin position="166"/>
        <end position="190"/>
    </location>
</feature>
<name>A0ABQ9BZ71_9ROSI</name>
<dbReference type="InterPro" id="IPR031137">
    <property type="entry name" value="GRF"/>
</dbReference>
<evidence type="ECO:0000313" key="8">
    <source>
        <dbReference type="EMBL" id="KAJ6391289.1"/>
    </source>
</evidence>
<evidence type="ECO:0000256" key="1">
    <source>
        <dbReference type="ARBA" id="ARBA00004123"/>
    </source>
</evidence>
<proteinExistence type="inferred from homology"/>
<comment type="subcellular location">
    <subcellularLocation>
        <location evidence="1 5">Nucleus</location>
    </subcellularLocation>
</comment>
<dbReference type="PANTHER" id="PTHR31602:SF51">
    <property type="entry name" value="GROWTH-REGULATING FACTOR"/>
    <property type="match status" value="1"/>
</dbReference>
<evidence type="ECO:0000256" key="2">
    <source>
        <dbReference type="ARBA" id="ARBA00008122"/>
    </source>
</evidence>
<dbReference type="InterPro" id="IPR014977">
    <property type="entry name" value="WRC_dom"/>
</dbReference>
<keyword evidence="5" id="KW-0804">Transcription</keyword>
<dbReference type="PANTHER" id="PTHR31602">
    <property type="entry name" value="GROWTH-REGULATING FACTOR 5"/>
    <property type="match status" value="1"/>
</dbReference>
<dbReference type="Pfam" id="PF08880">
    <property type="entry name" value="QLQ"/>
    <property type="match status" value="1"/>
</dbReference>
<dbReference type="EMBL" id="JAPFFI010000006">
    <property type="protein sequence ID" value="KAJ6391289.1"/>
    <property type="molecule type" value="Genomic_DNA"/>
</dbReference>
<feature type="domain" description="QLQ" evidence="6">
    <location>
        <begin position="97"/>
        <end position="132"/>
    </location>
</feature>
<gene>
    <name evidence="8" type="ORF">OIU77_025305</name>
</gene>
<dbReference type="InterPro" id="IPR014978">
    <property type="entry name" value="Gln-Leu-Gln_QLQ"/>
</dbReference>
<organism evidence="8 9">
    <name type="scientific">Salix suchowensis</name>
    <dbReference type="NCBI Taxonomy" id="1278906"/>
    <lineage>
        <taxon>Eukaryota</taxon>
        <taxon>Viridiplantae</taxon>
        <taxon>Streptophyta</taxon>
        <taxon>Embryophyta</taxon>
        <taxon>Tracheophyta</taxon>
        <taxon>Spermatophyta</taxon>
        <taxon>Magnoliopsida</taxon>
        <taxon>eudicotyledons</taxon>
        <taxon>Gunneridae</taxon>
        <taxon>Pentapetalae</taxon>
        <taxon>rosids</taxon>
        <taxon>fabids</taxon>
        <taxon>Malpighiales</taxon>
        <taxon>Salicaceae</taxon>
        <taxon>Saliceae</taxon>
        <taxon>Salix</taxon>
    </lineage>
</organism>
<sequence>MDFGVQVGLDGLVGSDTSYNGLASITSSDPGAKQNSSSRCSASPVPNQLLQWRKAPQMLYCHTFTSHLLHIIEIQVTTLGIFNAVSMHGVLTETGWPFTQSQWMELEHQALIYKYITANVPIPSNLLIPIRNALDSAGFLSFSGGHFKPSALKWGTFHMGFSSNTDPEPGRCRRTDGKKWRCSRDAVAEQ</sequence>
<dbReference type="Proteomes" id="UP001141253">
    <property type="component" value="Chromosome 2"/>
</dbReference>